<accession>A0A254NEB6</accession>
<dbReference type="InterPro" id="IPR002470">
    <property type="entry name" value="Peptidase_S9A"/>
</dbReference>
<dbReference type="Proteomes" id="UP000197446">
    <property type="component" value="Unassembled WGS sequence"/>
</dbReference>
<comment type="caution">
    <text evidence="12">The sequence shown here is derived from an EMBL/GenBank/DDBJ whole genome shotgun (WGS) entry which is preliminary data.</text>
</comment>
<evidence type="ECO:0000256" key="4">
    <source>
        <dbReference type="ARBA" id="ARBA00022825"/>
    </source>
</evidence>
<evidence type="ECO:0000256" key="8">
    <source>
        <dbReference type="ARBA" id="ARBA00045885"/>
    </source>
</evidence>
<protein>
    <recommendedName>
        <fullName evidence="7">Acyl-peptide hydrolase</fullName>
    </recommendedName>
    <alternativeName>
        <fullName evidence="6">Acylaminoacyl-peptidase</fullName>
    </alternativeName>
</protein>
<reference evidence="12 13" key="1">
    <citation type="journal article" date="2007" name="Int. J. Syst. Evol. Microbiol.">
        <title>Description of Pelomonas aquatica sp. nov. and Pelomonas puraquae sp. nov., isolated from industrial and haemodialysis water.</title>
        <authorList>
            <person name="Gomila M."/>
            <person name="Bowien B."/>
            <person name="Falsen E."/>
            <person name="Moore E.R."/>
            <person name="Lalucat J."/>
        </authorList>
    </citation>
    <scope>NUCLEOTIDE SEQUENCE [LARGE SCALE GENOMIC DNA]</scope>
    <source>
        <strain evidence="12 13">CCUG 52769</strain>
    </source>
</reference>
<evidence type="ECO:0000256" key="6">
    <source>
        <dbReference type="ARBA" id="ARBA00032284"/>
    </source>
</evidence>
<dbReference type="RefSeq" id="WP_088483997.1">
    <property type="nucleotide sequence ID" value="NZ_JBCNLH010000001.1"/>
</dbReference>
<dbReference type="Gene3D" id="3.40.50.1820">
    <property type="entry name" value="alpha/beta hydrolase"/>
    <property type="match status" value="1"/>
</dbReference>
<gene>
    <name evidence="12" type="ORF">CDO81_14865</name>
</gene>
<evidence type="ECO:0000313" key="12">
    <source>
        <dbReference type="EMBL" id="OWR03758.1"/>
    </source>
</evidence>
<dbReference type="Gene3D" id="2.130.10.10">
    <property type="entry name" value="YVTN repeat-like/Quinoprotein amine dehydrogenase"/>
    <property type="match status" value="1"/>
</dbReference>
<feature type="chain" id="PRO_5011970681" description="Acyl-peptide hydrolase" evidence="9">
    <location>
        <begin position="25"/>
        <end position="653"/>
    </location>
</feature>
<keyword evidence="5" id="KW-0007">Acetylation</keyword>
<feature type="signal peptide" evidence="9">
    <location>
        <begin position="1"/>
        <end position="24"/>
    </location>
</feature>
<dbReference type="GO" id="GO:0006508">
    <property type="term" value="P:proteolysis"/>
    <property type="evidence" value="ECO:0007669"/>
    <property type="project" value="UniProtKB-KW"/>
</dbReference>
<evidence type="ECO:0000256" key="2">
    <source>
        <dbReference type="ARBA" id="ARBA00022670"/>
    </source>
</evidence>
<dbReference type="OrthoDB" id="4269629at2"/>
<dbReference type="Pfam" id="PF00326">
    <property type="entry name" value="Peptidase_S9"/>
    <property type="match status" value="1"/>
</dbReference>
<keyword evidence="4" id="KW-0720">Serine protease</keyword>
<organism evidence="12 13">
    <name type="scientific">Roseateles puraquae</name>
    <dbReference type="NCBI Taxonomy" id="431059"/>
    <lineage>
        <taxon>Bacteria</taxon>
        <taxon>Pseudomonadati</taxon>
        <taxon>Pseudomonadota</taxon>
        <taxon>Betaproteobacteria</taxon>
        <taxon>Burkholderiales</taxon>
        <taxon>Sphaerotilaceae</taxon>
        <taxon>Roseateles</taxon>
    </lineage>
</organism>
<dbReference type="EMBL" id="NISI01000005">
    <property type="protein sequence ID" value="OWR03758.1"/>
    <property type="molecule type" value="Genomic_DNA"/>
</dbReference>
<keyword evidence="9" id="KW-0732">Signal</keyword>
<dbReference type="InterPro" id="IPR001375">
    <property type="entry name" value="Peptidase_S9_cat"/>
</dbReference>
<dbReference type="InterPro" id="IPR023302">
    <property type="entry name" value="Pept_S9A_N"/>
</dbReference>
<evidence type="ECO:0000256" key="3">
    <source>
        <dbReference type="ARBA" id="ARBA00022801"/>
    </source>
</evidence>
<evidence type="ECO:0000259" key="10">
    <source>
        <dbReference type="Pfam" id="PF00326"/>
    </source>
</evidence>
<dbReference type="InterPro" id="IPR011042">
    <property type="entry name" value="6-blade_b-propeller_TolB-like"/>
</dbReference>
<dbReference type="PANTHER" id="PTHR42776:SF27">
    <property type="entry name" value="DIPEPTIDYL PEPTIDASE FAMILY MEMBER 6"/>
    <property type="match status" value="1"/>
</dbReference>
<sequence length="653" mass="71501">MSRPLLTLVASLALLTGAPEAALAADKPVAAALAADKPAAAAKAPRPAKRYTIEQFMATVNIGGASFSADESRILFHSNETGIFNVYAMPVGGGKPVALTTSKTDSHYAVSFFPEDDRFLYTRDQGGNELNHLYVRELDGSERDLTPGDKLKASFAGWSGDESAFYVTTNERDPRFFDLYRYDAKTYARSLVFKNEGGWEVADISRDGRWLALAKVNTTADSDVHLADLHTGSVKHISPHTGVAQYAPQDFTPDGRELLMTSNDGGEFTRVIAYDIATGKTREVEKADWDVAYTAFSRDGRHRVTGINADASIALRLYRDGKPIALPKLPGGEVRGVTFSRSGKRMAFYVNGDRSPNNLFVAEVGASAAPKQLTQSLSKEIDPAELVDASIVRFRSFDGMVIPSVFMLPKEASPTHKVPAVVWVHGGPGGQTMRGYSALMQYFVNNGYAVLGINNRGSSGYGKSFFTADDGKHGREPLWDCIEAKTFLASTGVIDHERIGIVGGSYGGYMVLSAMAFRPEAFKVGIDIFGVSNWLRTLESIPPYWESFRKALYQEVGDPVKDRDFLMATSPLFHAKEIRKPLMVIQGANDPRVIKPESDDIVAAVQKNGVPVDYLVFDDEGHGFSKKKNTLVANRRMVEFLDKYLKPVGQPTR</sequence>
<dbReference type="SUPFAM" id="SSF82171">
    <property type="entry name" value="DPP6 N-terminal domain-like"/>
    <property type="match status" value="1"/>
</dbReference>
<keyword evidence="2" id="KW-0645">Protease</keyword>
<dbReference type="SUPFAM" id="SSF53474">
    <property type="entry name" value="alpha/beta-Hydrolases"/>
    <property type="match status" value="1"/>
</dbReference>
<feature type="domain" description="Peptidase S9A N-terminal" evidence="11">
    <location>
        <begin position="110"/>
        <end position="282"/>
    </location>
</feature>
<dbReference type="Gene3D" id="2.120.10.30">
    <property type="entry name" value="TolB, C-terminal domain"/>
    <property type="match status" value="1"/>
</dbReference>
<keyword evidence="3" id="KW-0378">Hydrolase</keyword>
<evidence type="ECO:0000313" key="13">
    <source>
        <dbReference type="Proteomes" id="UP000197446"/>
    </source>
</evidence>
<proteinExistence type="inferred from homology"/>
<dbReference type="PROSITE" id="PS00708">
    <property type="entry name" value="PRO_ENDOPEP_SER"/>
    <property type="match status" value="1"/>
</dbReference>
<comment type="similarity">
    <text evidence="1">Belongs to the peptidase S9A family.</text>
</comment>
<keyword evidence="13" id="KW-1185">Reference proteome</keyword>
<dbReference type="InterPro" id="IPR029058">
    <property type="entry name" value="AB_hydrolase_fold"/>
</dbReference>
<dbReference type="PRINTS" id="PR00862">
    <property type="entry name" value="PROLIGOPTASE"/>
</dbReference>
<comment type="function">
    <text evidence="8">This enzyme catalyzes the hydrolysis of the N-terminal peptide bond of an N-acetylated peptide to generate an N-acetylated amino acid and a peptide with a free N-terminus. It preferentially cleaves off Ac-Ala, Ac-Met and Ac-Ser. Also, involved in the degradation of oxidized and glycated proteins.</text>
</comment>
<dbReference type="GO" id="GO:0004252">
    <property type="term" value="F:serine-type endopeptidase activity"/>
    <property type="evidence" value="ECO:0007669"/>
    <property type="project" value="InterPro"/>
</dbReference>
<dbReference type="Pfam" id="PF02897">
    <property type="entry name" value="Peptidase_S9_N"/>
    <property type="match status" value="1"/>
</dbReference>
<evidence type="ECO:0000259" key="11">
    <source>
        <dbReference type="Pfam" id="PF02897"/>
    </source>
</evidence>
<evidence type="ECO:0000256" key="9">
    <source>
        <dbReference type="SAM" id="SignalP"/>
    </source>
</evidence>
<evidence type="ECO:0000256" key="5">
    <source>
        <dbReference type="ARBA" id="ARBA00022990"/>
    </source>
</evidence>
<feature type="domain" description="Peptidase S9 prolyl oligopeptidase catalytic" evidence="10">
    <location>
        <begin position="437"/>
        <end position="646"/>
    </location>
</feature>
<dbReference type="AlphaFoldDB" id="A0A254NEB6"/>
<dbReference type="PANTHER" id="PTHR42776">
    <property type="entry name" value="SERINE PEPTIDASE S9 FAMILY MEMBER"/>
    <property type="match status" value="1"/>
</dbReference>
<name>A0A254NEB6_9BURK</name>
<dbReference type="InterPro" id="IPR015943">
    <property type="entry name" value="WD40/YVTN_repeat-like_dom_sf"/>
</dbReference>
<evidence type="ECO:0000256" key="1">
    <source>
        <dbReference type="ARBA" id="ARBA00005228"/>
    </source>
</evidence>
<evidence type="ECO:0000256" key="7">
    <source>
        <dbReference type="ARBA" id="ARBA00032596"/>
    </source>
</evidence>
<dbReference type="InterPro" id="IPR002471">
    <property type="entry name" value="Pept_S9_AS"/>
</dbReference>